<accession>A0A2U1FLM2</accession>
<dbReference type="OrthoDB" id="5197650at2"/>
<keyword evidence="2" id="KW-1185">Reference proteome</keyword>
<reference evidence="1 2" key="1">
    <citation type="submission" date="2018-04" db="EMBL/GenBank/DDBJ databases">
        <title>Genomic Encyclopedia of Type Strains, Phase IV (KMG-IV): sequencing the most valuable type-strain genomes for metagenomic binning, comparative biology and taxonomic classification.</title>
        <authorList>
            <person name="Goeker M."/>
        </authorList>
    </citation>
    <scope>NUCLEOTIDE SEQUENCE [LARGE SCALE GENOMIC DNA]</scope>
    <source>
        <strain evidence="1 2">DSM 45771</strain>
    </source>
</reference>
<protein>
    <submittedName>
        <fullName evidence="1">Uncharacterized protein</fullName>
    </submittedName>
</protein>
<comment type="caution">
    <text evidence="1">The sequence shown here is derived from an EMBL/GenBank/DDBJ whole genome shotgun (WGS) entry which is preliminary data.</text>
</comment>
<sequence length="131" mass="14426">MTLAPPASAAAVPHDVRRLARLVEGLAAGSETVPPRRAQAIDEWVGQTCAELRTEHDPDLCGLVDEVRRGTRTVVRALLERPATVATPDDFARMRTLARRLDELAALLDGVEREVPAGRRGRRVRRRVFGT</sequence>
<dbReference type="AlphaFoldDB" id="A0A2U1FLM2"/>
<dbReference type="EMBL" id="QEKW01000002">
    <property type="protein sequence ID" value="PVZ13074.1"/>
    <property type="molecule type" value="Genomic_DNA"/>
</dbReference>
<organism evidence="1 2">
    <name type="scientific">Actinomycetospora cinnamomea</name>
    <dbReference type="NCBI Taxonomy" id="663609"/>
    <lineage>
        <taxon>Bacteria</taxon>
        <taxon>Bacillati</taxon>
        <taxon>Actinomycetota</taxon>
        <taxon>Actinomycetes</taxon>
        <taxon>Pseudonocardiales</taxon>
        <taxon>Pseudonocardiaceae</taxon>
        <taxon>Actinomycetospora</taxon>
    </lineage>
</organism>
<dbReference type="RefSeq" id="WP_116707136.1">
    <property type="nucleotide sequence ID" value="NZ_QEKW01000002.1"/>
</dbReference>
<evidence type="ECO:0000313" key="1">
    <source>
        <dbReference type="EMBL" id="PVZ13074.1"/>
    </source>
</evidence>
<evidence type="ECO:0000313" key="2">
    <source>
        <dbReference type="Proteomes" id="UP000245639"/>
    </source>
</evidence>
<gene>
    <name evidence="1" type="ORF">C8D89_102224</name>
</gene>
<name>A0A2U1FLM2_9PSEU</name>
<proteinExistence type="predicted"/>
<dbReference type="Proteomes" id="UP000245639">
    <property type="component" value="Unassembled WGS sequence"/>
</dbReference>